<dbReference type="eggNOG" id="ENOG502RZGU">
    <property type="taxonomic scope" value="Eukaryota"/>
</dbReference>
<protein>
    <recommendedName>
        <fullName evidence="6">Apolipoprotein L6</fullName>
    </recommendedName>
</protein>
<dbReference type="InterPro" id="IPR008405">
    <property type="entry name" value="ApoL"/>
</dbReference>
<keyword evidence="3" id="KW-0472">Membrane</keyword>
<keyword evidence="3" id="KW-0812">Transmembrane</keyword>
<accession>K7FLX5</accession>
<dbReference type="GO" id="GO:0016020">
    <property type="term" value="C:membrane"/>
    <property type="evidence" value="ECO:0007669"/>
    <property type="project" value="TreeGrafter"/>
</dbReference>
<feature type="coiled-coil region" evidence="2">
    <location>
        <begin position="234"/>
        <end position="261"/>
    </location>
</feature>
<dbReference type="GO" id="GO:0006869">
    <property type="term" value="P:lipid transport"/>
    <property type="evidence" value="ECO:0007669"/>
    <property type="project" value="InterPro"/>
</dbReference>
<name>K7FLX5_PELSI</name>
<reference evidence="4" key="4">
    <citation type="submission" date="2025-09" db="UniProtKB">
        <authorList>
            <consortium name="Ensembl"/>
        </authorList>
    </citation>
    <scope>IDENTIFICATION</scope>
</reference>
<dbReference type="GO" id="GO:0008289">
    <property type="term" value="F:lipid binding"/>
    <property type="evidence" value="ECO:0007669"/>
    <property type="project" value="InterPro"/>
</dbReference>
<sequence>FLKQFPKQREEIEKCIQCLKEMADNIDKTHKRCTIASVAANSTSVASGILTILGLTLAPLTAGGSLALTATGIGLGAAAAATSISANLYENVSNSKERSKANDLLAKCQSKFSPASEATGDHLKHVLSPASKIPGVICKSVTGIRTNVRAFQLVKANPGLKALAKRLTAAGSTARNAAKGTKQVQKALAGTTFAMSKSARVLGATAAGVFVLLDAYSLMKDSIHLAKGAQVEAAVDIREKASQLEKDLQNLSELYEELKADKEM</sequence>
<evidence type="ECO:0000256" key="3">
    <source>
        <dbReference type="SAM" id="Phobius"/>
    </source>
</evidence>
<evidence type="ECO:0000256" key="1">
    <source>
        <dbReference type="ARBA" id="ARBA00010090"/>
    </source>
</evidence>
<dbReference type="AlphaFoldDB" id="K7FLX5"/>
<dbReference type="PANTHER" id="PTHR14096:SF27">
    <property type="entry name" value="APOLIPOPROTEIN L2"/>
    <property type="match status" value="1"/>
</dbReference>
<reference evidence="5" key="2">
    <citation type="journal article" date="2013" name="Nat. Genet.">
        <title>The draft genomes of soft-shell turtle and green sea turtle yield insights into the development and evolution of the turtle-specific body plan.</title>
        <authorList>
            <person name="Wang Z."/>
            <person name="Pascual-Anaya J."/>
            <person name="Zadissa A."/>
            <person name="Li W."/>
            <person name="Niimura Y."/>
            <person name="Huang Z."/>
            <person name="Li C."/>
            <person name="White S."/>
            <person name="Xiong Z."/>
            <person name="Fang D."/>
            <person name="Wang B."/>
            <person name="Ming Y."/>
            <person name="Chen Y."/>
            <person name="Zheng Y."/>
            <person name="Kuraku S."/>
            <person name="Pignatelli M."/>
            <person name="Herrero J."/>
            <person name="Beal K."/>
            <person name="Nozawa M."/>
            <person name="Li Q."/>
            <person name="Wang J."/>
            <person name="Zhang H."/>
            <person name="Yu L."/>
            <person name="Shigenobu S."/>
            <person name="Wang J."/>
            <person name="Liu J."/>
            <person name="Flicek P."/>
            <person name="Searle S."/>
            <person name="Wang J."/>
            <person name="Kuratani S."/>
            <person name="Yin Y."/>
            <person name="Aken B."/>
            <person name="Zhang G."/>
            <person name="Irie N."/>
        </authorList>
    </citation>
    <scope>NUCLEOTIDE SEQUENCE [LARGE SCALE GENOMIC DNA]</scope>
    <source>
        <strain evidence="5">Daiwa-1</strain>
    </source>
</reference>
<reference evidence="5" key="1">
    <citation type="submission" date="2011-10" db="EMBL/GenBank/DDBJ databases">
        <authorList>
            <consortium name="Soft-shell Turtle Genome Consortium"/>
        </authorList>
    </citation>
    <scope>NUCLEOTIDE SEQUENCE [LARGE SCALE GENOMIC DNA]</scope>
    <source>
        <strain evidence="5">Daiwa-1</strain>
    </source>
</reference>
<evidence type="ECO:0000256" key="2">
    <source>
        <dbReference type="SAM" id="Coils"/>
    </source>
</evidence>
<proteinExistence type="inferred from homology"/>
<comment type="similarity">
    <text evidence="1">Belongs to the apolipoprotein L family.</text>
</comment>
<keyword evidence="5" id="KW-1185">Reference proteome</keyword>
<evidence type="ECO:0000313" key="4">
    <source>
        <dbReference type="Ensembl" id="ENSPSIP00000009035.1"/>
    </source>
</evidence>
<keyword evidence="3" id="KW-1133">Transmembrane helix</keyword>
<dbReference type="EMBL" id="AGCU01195062">
    <property type="status" value="NOT_ANNOTATED_CDS"/>
    <property type="molecule type" value="Genomic_DNA"/>
</dbReference>
<evidence type="ECO:0000313" key="5">
    <source>
        <dbReference type="Proteomes" id="UP000007267"/>
    </source>
</evidence>
<dbReference type="GO" id="GO:0005576">
    <property type="term" value="C:extracellular region"/>
    <property type="evidence" value="ECO:0007669"/>
    <property type="project" value="InterPro"/>
</dbReference>
<dbReference type="GeneTree" id="ENSGT01030000234599"/>
<dbReference type="Proteomes" id="UP000007267">
    <property type="component" value="Unassembled WGS sequence"/>
</dbReference>
<dbReference type="Pfam" id="PF05461">
    <property type="entry name" value="ApoL"/>
    <property type="match status" value="1"/>
</dbReference>
<reference evidence="4" key="3">
    <citation type="submission" date="2025-08" db="UniProtKB">
        <authorList>
            <consortium name="Ensembl"/>
        </authorList>
    </citation>
    <scope>IDENTIFICATION</scope>
</reference>
<feature type="transmembrane region" description="Helical" evidence="3">
    <location>
        <begin position="38"/>
        <end position="60"/>
    </location>
</feature>
<dbReference type="Ensembl" id="ENSPSIT00000009081.1">
    <property type="protein sequence ID" value="ENSPSIP00000009035.1"/>
    <property type="gene ID" value="ENSPSIG00000008215.1"/>
</dbReference>
<evidence type="ECO:0008006" key="6">
    <source>
        <dbReference type="Google" id="ProtNLM"/>
    </source>
</evidence>
<dbReference type="PANTHER" id="PTHR14096">
    <property type="entry name" value="APOLIPOPROTEIN L"/>
    <property type="match status" value="1"/>
</dbReference>
<dbReference type="OMA" id="INIHAME"/>
<organism evidence="4 5">
    <name type="scientific">Pelodiscus sinensis</name>
    <name type="common">Chinese softshell turtle</name>
    <name type="synonym">Trionyx sinensis</name>
    <dbReference type="NCBI Taxonomy" id="13735"/>
    <lineage>
        <taxon>Eukaryota</taxon>
        <taxon>Metazoa</taxon>
        <taxon>Chordata</taxon>
        <taxon>Craniata</taxon>
        <taxon>Vertebrata</taxon>
        <taxon>Euteleostomi</taxon>
        <taxon>Archelosauria</taxon>
        <taxon>Testudinata</taxon>
        <taxon>Testudines</taxon>
        <taxon>Cryptodira</taxon>
        <taxon>Trionychia</taxon>
        <taxon>Trionychidae</taxon>
        <taxon>Pelodiscus</taxon>
    </lineage>
</organism>
<dbReference type="STRING" id="13735.ENSPSIP00000009035"/>
<keyword evidence="2" id="KW-0175">Coiled coil</keyword>
<dbReference type="HOGENOM" id="CLU_046288_2_0_1"/>
<dbReference type="GO" id="GO:0042157">
    <property type="term" value="P:lipoprotein metabolic process"/>
    <property type="evidence" value="ECO:0007669"/>
    <property type="project" value="InterPro"/>
</dbReference>
<feature type="transmembrane region" description="Helical" evidence="3">
    <location>
        <begin position="66"/>
        <end position="89"/>
    </location>
</feature>